<protein>
    <recommendedName>
        <fullName evidence="3">Glycosyl transferases group 1</fullName>
    </recommendedName>
</protein>
<sequence>MAVALARSHPDVTFTLVGPDEGEGAAVDALLREAGEPRIRWIGPARPEETSTHIARASISVLPSVDEPFPMSVLESMAHGRPVVVTDTCGLAPLVERAGAGIVVGEDDQSLTAAVRRLLDDPALATDTGRRGRALVSDELSMGAVADRLETIYRSTTGASKRSR</sequence>
<evidence type="ECO:0000313" key="1">
    <source>
        <dbReference type="EMBL" id="BDZ42742.1"/>
    </source>
</evidence>
<name>A0ABN6XCR7_9CELL</name>
<proteinExistence type="predicted"/>
<gene>
    <name evidence="1" type="ORF">GCM10025865_20410</name>
</gene>
<dbReference type="PANTHER" id="PTHR12526:SF636">
    <property type="entry name" value="BLL3647 PROTEIN"/>
    <property type="match status" value="1"/>
</dbReference>
<dbReference type="Proteomes" id="UP001321475">
    <property type="component" value="Chromosome"/>
</dbReference>
<dbReference type="SUPFAM" id="SSF53756">
    <property type="entry name" value="UDP-Glycosyltransferase/glycogen phosphorylase"/>
    <property type="match status" value="1"/>
</dbReference>
<keyword evidence="2" id="KW-1185">Reference proteome</keyword>
<evidence type="ECO:0008006" key="3">
    <source>
        <dbReference type="Google" id="ProtNLM"/>
    </source>
</evidence>
<accession>A0ABN6XCR7</accession>
<dbReference type="EMBL" id="AP027729">
    <property type="protein sequence ID" value="BDZ42742.1"/>
    <property type="molecule type" value="Genomic_DNA"/>
</dbReference>
<reference evidence="2" key="1">
    <citation type="journal article" date="2019" name="Int. J. Syst. Evol. Microbiol.">
        <title>The Global Catalogue of Microorganisms (GCM) 10K type strain sequencing project: providing services to taxonomists for standard genome sequencing and annotation.</title>
        <authorList>
            <consortium name="The Broad Institute Genomics Platform"/>
            <consortium name="The Broad Institute Genome Sequencing Center for Infectious Disease"/>
            <person name="Wu L."/>
            <person name="Ma J."/>
        </authorList>
    </citation>
    <scope>NUCLEOTIDE SEQUENCE [LARGE SCALE GENOMIC DNA]</scope>
    <source>
        <strain evidence="2">NBRC 108565</strain>
    </source>
</reference>
<dbReference type="PANTHER" id="PTHR12526">
    <property type="entry name" value="GLYCOSYLTRANSFERASE"/>
    <property type="match status" value="1"/>
</dbReference>
<organism evidence="1 2">
    <name type="scientific">Paraoerskovia sediminicola</name>
    <dbReference type="NCBI Taxonomy" id="1138587"/>
    <lineage>
        <taxon>Bacteria</taxon>
        <taxon>Bacillati</taxon>
        <taxon>Actinomycetota</taxon>
        <taxon>Actinomycetes</taxon>
        <taxon>Micrococcales</taxon>
        <taxon>Cellulomonadaceae</taxon>
        <taxon>Paraoerskovia</taxon>
    </lineage>
</organism>
<dbReference type="Pfam" id="PF13692">
    <property type="entry name" value="Glyco_trans_1_4"/>
    <property type="match status" value="1"/>
</dbReference>
<dbReference type="Gene3D" id="3.40.50.2000">
    <property type="entry name" value="Glycogen Phosphorylase B"/>
    <property type="match status" value="1"/>
</dbReference>
<evidence type="ECO:0000313" key="2">
    <source>
        <dbReference type="Proteomes" id="UP001321475"/>
    </source>
</evidence>